<comment type="caution">
    <text evidence="9">The sequence shown here is derived from an EMBL/GenBank/DDBJ whole genome shotgun (WGS) entry which is preliminary data.</text>
</comment>
<dbReference type="Proteomes" id="UP000230052">
    <property type="component" value="Unassembled WGS sequence"/>
</dbReference>
<accession>A0A2J0KTJ0</accession>
<evidence type="ECO:0000256" key="5">
    <source>
        <dbReference type="ARBA" id="ARBA00022980"/>
    </source>
</evidence>
<proteinExistence type="inferred from homology"/>
<evidence type="ECO:0000256" key="1">
    <source>
        <dbReference type="ARBA" id="ARBA00003134"/>
    </source>
</evidence>
<evidence type="ECO:0000256" key="8">
    <source>
        <dbReference type="HAMAP-Rule" id="MF_00500"/>
    </source>
</evidence>
<evidence type="ECO:0000256" key="7">
    <source>
        <dbReference type="ARBA" id="ARBA00035136"/>
    </source>
</evidence>
<evidence type="ECO:0000313" key="9">
    <source>
        <dbReference type="EMBL" id="PIU41811.1"/>
    </source>
</evidence>
<evidence type="ECO:0000256" key="6">
    <source>
        <dbReference type="ARBA" id="ARBA00023274"/>
    </source>
</evidence>
<protein>
    <recommendedName>
        <fullName evidence="7 8">Small ribosomal subunit protein bS20</fullName>
    </recommendedName>
</protein>
<reference evidence="9 10" key="1">
    <citation type="submission" date="2017-09" db="EMBL/GenBank/DDBJ databases">
        <title>Depth-based differentiation of microbial function through sediment-hosted aquifers and enrichment of novel symbionts in the deep terrestrial subsurface.</title>
        <authorList>
            <person name="Probst A.J."/>
            <person name="Ladd B."/>
            <person name="Jarett J.K."/>
            <person name="Geller-Mcgrath D.E."/>
            <person name="Sieber C.M."/>
            <person name="Emerson J.B."/>
            <person name="Anantharaman K."/>
            <person name="Thomas B.C."/>
            <person name="Malmstrom R."/>
            <person name="Stieglmeier M."/>
            <person name="Klingl A."/>
            <person name="Woyke T."/>
            <person name="Ryan C.M."/>
            <person name="Banfield J.F."/>
        </authorList>
    </citation>
    <scope>NUCLEOTIDE SEQUENCE [LARGE SCALE GENOMIC DNA]</scope>
    <source>
        <strain evidence="9">CG07_land_8_20_14_0_80_42_15</strain>
    </source>
</reference>
<dbReference type="GO" id="GO:0005829">
    <property type="term" value="C:cytosol"/>
    <property type="evidence" value="ECO:0007669"/>
    <property type="project" value="TreeGrafter"/>
</dbReference>
<keyword evidence="6 8" id="KW-0687">Ribonucleoprotein</keyword>
<dbReference type="InterPro" id="IPR036510">
    <property type="entry name" value="Ribosomal_bS20_sf"/>
</dbReference>
<dbReference type="InterPro" id="IPR002583">
    <property type="entry name" value="Ribosomal_bS20"/>
</dbReference>
<dbReference type="GO" id="GO:0015935">
    <property type="term" value="C:small ribosomal subunit"/>
    <property type="evidence" value="ECO:0007669"/>
    <property type="project" value="TreeGrafter"/>
</dbReference>
<sequence length="87" mass="9956">MPQLKAAYQYIKVSKKKHIRNQDVKNEIKTLVKQFTTLVASKDFENAKKTFSILVKKINKAKSKGIIHKKAASRKISRLAIKAAKFK</sequence>
<dbReference type="AlphaFoldDB" id="A0A2J0KTJ0"/>
<dbReference type="EMBL" id="PEWV01000032">
    <property type="protein sequence ID" value="PIU41811.1"/>
    <property type="molecule type" value="Genomic_DNA"/>
</dbReference>
<dbReference type="PANTHER" id="PTHR33398">
    <property type="entry name" value="30S RIBOSOMAL PROTEIN S20"/>
    <property type="match status" value="1"/>
</dbReference>
<dbReference type="GO" id="GO:0070181">
    <property type="term" value="F:small ribosomal subunit rRNA binding"/>
    <property type="evidence" value="ECO:0007669"/>
    <property type="project" value="TreeGrafter"/>
</dbReference>
<evidence type="ECO:0000256" key="2">
    <source>
        <dbReference type="ARBA" id="ARBA00007634"/>
    </source>
</evidence>
<evidence type="ECO:0000256" key="3">
    <source>
        <dbReference type="ARBA" id="ARBA00022730"/>
    </source>
</evidence>
<dbReference type="HAMAP" id="MF_00500">
    <property type="entry name" value="Ribosomal_bS20"/>
    <property type="match status" value="1"/>
</dbReference>
<organism evidence="9 10">
    <name type="scientific">Candidatus Aquitaenariimonas noxiae</name>
    <dbReference type="NCBI Taxonomy" id="1974741"/>
    <lineage>
        <taxon>Bacteria</taxon>
        <taxon>Pseudomonadati</taxon>
        <taxon>Candidatus Omnitrophota</taxon>
        <taxon>Candidatus Aquitaenariimonas</taxon>
    </lineage>
</organism>
<comment type="function">
    <text evidence="1 8">Binds directly to 16S ribosomal RNA.</text>
</comment>
<keyword evidence="4 8" id="KW-0694">RNA-binding</keyword>
<keyword evidence="5 8" id="KW-0689">Ribosomal protein</keyword>
<dbReference type="GO" id="GO:0003735">
    <property type="term" value="F:structural constituent of ribosome"/>
    <property type="evidence" value="ECO:0007669"/>
    <property type="project" value="InterPro"/>
</dbReference>
<keyword evidence="3 8" id="KW-0699">rRNA-binding</keyword>
<comment type="similarity">
    <text evidence="2 8">Belongs to the bacterial ribosomal protein bS20 family.</text>
</comment>
<dbReference type="NCBIfam" id="TIGR00029">
    <property type="entry name" value="S20"/>
    <property type="match status" value="1"/>
</dbReference>
<name>A0A2J0KTJ0_9BACT</name>
<dbReference type="PANTHER" id="PTHR33398:SF1">
    <property type="entry name" value="SMALL RIBOSOMAL SUBUNIT PROTEIN BS20C"/>
    <property type="match status" value="1"/>
</dbReference>
<evidence type="ECO:0000256" key="4">
    <source>
        <dbReference type="ARBA" id="ARBA00022884"/>
    </source>
</evidence>
<dbReference type="SUPFAM" id="SSF46992">
    <property type="entry name" value="Ribosomal protein S20"/>
    <property type="match status" value="1"/>
</dbReference>
<dbReference type="GO" id="GO:0006412">
    <property type="term" value="P:translation"/>
    <property type="evidence" value="ECO:0007669"/>
    <property type="project" value="UniProtKB-UniRule"/>
</dbReference>
<dbReference type="Gene3D" id="1.20.58.110">
    <property type="entry name" value="Ribosomal protein S20"/>
    <property type="match status" value="1"/>
</dbReference>
<dbReference type="Pfam" id="PF01649">
    <property type="entry name" value="Ribosomal_S20p"/>
    <property type="match status" value="1"/>
</dbReference>
<gene>
    <name evidence="8 9" type="primary">rpsT</name>
    <name evidence="9" type="ORF">COS99_03295</name>
</gene>
<evidence type="ECO:0000313" key="10">
    <source>
        <dbReference type="Proteomes" id="UP000230052"/>
    </source>
</evidence>